<protein>
    <submittedName>
        <fullName evidence="3">Phenylacetate--CoA ligase</fullName>
    </submittedName>
</protein>
<feature type="domain" description="AMP-dependent synthetase/ligase" evidence="1">
    <location>
        <begin position="142"/>
        <end position="281"/>
    </location>
</feature>
<evidence type="ECO:0000313" key="4">
    <source>
        <dbReference type="Proteomes" id="UP000262004"/>
    </source>
</evidence>
<dbReference type="InterPro" id="IPR042099">
    <property type="entry name" value="ANL_N_sf"/>
</dbReference>
<dbReference type="RefSeq" id="WP_119334341.1">
    <property type="nucleotide sequence ID" value="NZ_AP018558.1"/>
</dbReference>
<gene>
    <name evidence="3" type="ORF">HPTL_0235</name>
</gene>
<dbReference type="InterPro" id="IPR028154">
    <property type="entry name" value="AMP-dep_Lig_C"/>
</dbReference>
<dbReference type="Gene3D" id="3.30.300.30">
    <property type="match status" value="1"/>
</dbReference>
<dbReference type="GO" id="GO:0016874">
    <property type="term" value="F:ligase activity"/>
    <property type="evidence" value="ECO:0007669"/>
    <property type="project" value="UniProtKB-KW"/>
</dbReference>
<dbReference type="InterPro" id="IPR000873">
    <property type="entry name" value="AMP-dep_synth/lig_dom"/>
</dbReference>
<dbReference type="Pfam" id="PF14535">
    <property type="entry name" value="AMP-binding_C_2"/>
    <property type="match status" value="1"/>
</dbReference>
<sequence>MTANHSPLYFDDRETWDPEQRERDLFARLPAQLAHAKAHAPAFATLLAKVDPQAVTDRAALAQLPVVRKSELLERQKAARPFGGFAAVQWGRSCLRVFASPGPIYEPEGPQPDYYRLARALWAAGFREGDLVHNTFAYHMTPAGSMMETAAHAIGCTVFPAGVGQTELQVQAIADLQPNAYTGTPSFLRILREKCEATGVPCTFRKALVSGEAFPPALQQELAAAGVDAYQAYATADIGLIAYETAARAGLVVGEDLIVEIVRPGTNEPVPEGEVGEVVVTTLNPTYPLIRFGTGDLSAVIPGRSPCGRTNMRLKGWLGRADQTAKIRGMFVHPAQVQQVVRRFPEITRARLVVTNPDLKDEMTLQCETAGAVPDGLGGQVAAALKEITKLRGSVAFVPAGTLPNDGKVIDDQRQYE</sequence>
<keyword evidence="3" id="KW-0436">Ligase</keyword>
<dbReference type="Gene3D" id="3.40.50.12780">
    <property type="entry name" value="N-terminal domain of ligase-like"/>
    <property type="match status" value="1"/>
</dbReference>
<evidence type="ECO:0000259" key="2">
    <source>
        <dbReference type="Pfam" id="PF14535"/>
    </source>
</evidence>
<evidence type="ECO:0000313" key="3">
    <source>
        <dbReference type="EMBL" id="BBD76505.1"/>
    </source>
</evidence>
<feature type="domain" description="AMP-dependent ligase C-terminal" evidence="2">
    <location>
        <begin position="329"/>
        <end position="406"/>
    </location>
</feature>
<dbReference type="Proteomes" id="UP000262004">
    <property type="component" value="Chromosome"/>
</dbReference>
<dbReference type="InterPro" id="IPR045851">
    <property type="entry name" value="AMP-bd_C_sf"/>
</dbReference>
<dbReference type="SUPFAM" id="SSF56801">
    <property type="entry name" value="Acetyl-CoA synthetase-like"/>
    <property type="match status" value="1"/>
</dbReference>
<dbReference type="PANTHER" id="PTHR43845:SF1">
    <property type="entry name" value="BLR5969 PROTEIN"/>
    <property type="match status" value="1"/>
</dbReference>
<proteinExistence type="predicted"/>
<organism evidence="3 4">
    <name type="scientific">Hydrogenophilus thermoluteolus</name>
    <name type="common">Pseudomonas hydrogenothermophila</name>
    <dbReference type="NCBI Taxonomy" id="297"/>
    <lineage>
        <taxon>Bacteria</taxon>
        <taxon>Pseudomonadati</taxon>
        <taxon>Pseudomonadota</taxon>
        <taxon>Hydrogenophilia</taxon>
        <taxon>Hydrogenophilales</taxon>
        <taxon>Hydrogenophilaceae</taxon>
        <taxon>Hydrogenophilus</taxon>
    </lineage>
</organism>
<dbReference type="KEGG" id="htl:HPTL_0235"/>
<keyword evidence="4" id="KW-1185">Reference proteome</keyword>
<dbReference type="PANTHER" id="PTHR43845">
    <property type="entry name" value="BLR5969 PROTEIN"/>
    <property type="match status" value="1"/>
</dbReference>
<reference evidence="3 4" key="1">
    <citation type="submission" date="2018-04" db="EMBL/GenBank/DDBJ databases">
        <title>Complete genome sequence of Hydrogenophilus thermoluteolus TH-1.</title>
        <authorList>
            <person name="Arai H."/>
        </authorList>
    </citation>
    <scope>NUCLEOTIDE SEQUENCE [LARGE SCALE GENOMIC DNA]</scope>
    <source>
        <strain evidence="3 4">TH-1</strain>
    </source>
</reference>
<dbReference type="EMBL" id="AP018558">
    <property type="protein sequence ID" value="BBD76505.1"/>
    <property type="molecule type" value="Genomic_DNA"/>
</dbReference>
<dbReference type="AlphaFoldDB" id="A0A2Z6DVT4"/>
<evidence type="ECO:0000259" key="1">
    <source>
        <dbReference type="Pfam" id="PF00501"/>
    </source>
</evidence>
<dbReference type="OrthoDB" id="56632at2"/>
<name>A0A2Z6DVT4_HYDTE</name>
<dbReference type="Pfam" id="PF00501">
    <property type="entry name" value="AMP-binding"/>
    <property type="match status" value="1"/>
</dbReference>
<accession>A0A2Z6DVT4</accession>